<dbReference type="InterPro" id="IPR013983">
    <property type="entry name" value="Ald_Fedxn_OxRdtase_N"/>
</dbReference>
<keyword evidence="6" id="KW-0411">Iron-sulfur</keyword>
<dbReference type="SUPFAM" id="SSF56228">
    <property type="entry name" value="Aldehyde ferredoxin oxidoreductase, N-terminal domain"/>
    <property type="match status" value="1"/>
</dbReference>
<dbReference type="GO" id="GO:0016625">
    <property type="term" value="F:oxidoreductase activity, acting on the aldehyde or oxo group of donors, iron-sulfur protein as acceptor"/>
    <property type="evidence" value="ECO:0007669"/>
    <property type="project" value="InterPro"/>
</dbReference>
<dbReference type="PANTHER" id="PTHR30038">
    <property type="entry name" value="ALDEHYDE FERREDOXIN OXIDOREDUCTASE"/>
    <property type="match status" value="1"/>
</dbReference>
<evidence type="ECO:0000259" key="7">
    <source>
        <dbReference type="SMART" id="SM00790"/>
    </source>
</evidence>
<dbReference type="GO" id="GO:0046872">
    <property type="term" value="F:metal ion binding"/>
    <property type="evidence" value="ECO:0007669"/>
    <property type="project" value="UniProtKB-KW"/>
</dbReference>
<dbReference type="GO" id="GO:0051539">
    <property type="term" value="F:4 iron, 4 sulfur cluster binding"/>
    <property type="evidence" value="ECO:0007669"/>
    <property type="project" value="UniProtKB-KW"/>
</dbReference>
<evidence type="ECO:0000256" key="5">
    <source>
        <dbReference type="ARBA" id="ARBA00023004"/>
    </source>
</evidence>
<organism evidence="8">
    <name type="scientific">marine sediment metagenome</name>
    <dbReference type="NCBI Taxonomy" id="412755"/>
    <lineage>
        <taxon>unclassified sequences</taxon>
        <taxon>metagenomes</taxon>
        <taxon>ecological metagenomes</taxon>
    </lineage>
</organism>
<dbReference type="InterPro" id="IPR036503">
    <property type="entry name" value="Ald_Fedxn_OxRdtase_N_sf"/>
</dbReference>
<dbReference type="EMBL" id="BARS01019809">
    <property type="protein sequence ID" value="GAF94993.1"/>
    <property type="molecule type" value="Genomic_DNA"/>
</dbReference>
<dbReference type="SMART" id="SM00790">
    <property type="entry name" value="AFOR_N"/>
    <property type="match status" value="1"/>
</dbReference>
<dbReference type="PANTHER" id="PTHR30038:SF7">
    <property type="entry name" value="TUNGSTEN-CONTAINING GLYCERALDEHYDE-3-PHOSPHATE:FERREDOXIN OXIDOREDUCTASE"/>
    <property type="match status" value="1"/>
</dbReference>
<proteinExistence type="inferred from homology"/>
<protein>
    <recommendedName>
        <fullName evidence="7">Aldehyde ferredoxin oxidoreductase N-terminal domain-containing protein</fullName>
    </recommendedName>
</protein>
<dbReference type="SUPFAM" id="SSF48310">
    <property type="entry name" value="Aldehyde ferredoxin oxidoreductase, C-terminal domains"/>
    <property type="match status" value="1"/>
</dbReference>
<comment type="cofactor">
    <cofactor evidence="1">
        <name>[4Fe-4S] cluster</name>
        <dbReference type="ChEBI" id="CHEBI:49883"/>
    </cofactor>
</comment>
<dbReference type="InterPro" id="IPR001203">
    <property type="entry name" value="OxRdtase_Ald_Fedxn_C"/>
</dbReference>
<gene>
    <name evidence="8" type="ORF">S01H1_32035</name>
</gene>
<dbReference type="AlphaFoldDB" id="X0TN79"/>
<comment type="similarity">
    <text evidence="2">Belongs to the AOR/FOR family.</text>
</comment>
<evidence type="ECO:0000256" key="3">
    <source>
        <dbReference type="ARBA" id="ARBA00022485"/>
    </source>
</evidence>
<dbReference type="GO" id="GO:0009055">
    <property type="term" value="F:electron transfer activity"/>
    <property type="evidence" value="ECO:0007669"/>
    <property type="project" value="InterPro"/>
</dbReference>
<name>X0TN79_9ZZZZ</name>
<keyword evidence="4" id="KW-0479">Metal-binding</keyword>
<dbReference type="Gene3D" id="3.60.9.10">
    <property type="entry name" value="Aldehyde ferredoxin oxidoreductase, N-terminal domain"/>
    <property type="match status" value="1"/>
</dbReference>
<feature type="non-terminal residue" evidence="8">
    <location>
        <position position="274"/>
    </location>
</feature>
<sequence length="274" mass="29431">MAKSPLTGGWGDSNSGGHFGPYLKFSGYDAVFFTGIAEKPVYLFLDNGKAELRDASHLWGKDCFVTEDTLKNELGEGVENSCIGPSGEKLALISCVVTRRGAVAGRSGLGAVMGSKRLKAVAARGNPEVPVFDAEKVDQLRKDHIAAMRKWQGMESLESFHKYGTSHVAEGFAHSGNTPVKNWGGVGVNDMPDNTGLSGDAAIANLDRRTGCWHCPIGCEGRLKAGQGEYKYPAGTRRVEYETHAAFGTMCCNSNTESLNMINHLCNCYGLDTI</sequence>
<evidence type="ECO:0000256" key="2">
    <source>
        <dbReference type="ARBA" id="ARBA00011032"/>
    </source>
</evidence>
<keyword evidence="5" id="KW-0408">Iron</keyword>
<evidence type="ECO:0000313" key="8">
    <source>
        <dbReference type="EMBL" id="GAF94993.1"/>
    </source>
</evidence>
<dbReference type="InterPro" id="IPR036021">
    <property type="entry name" value="Tungsten_al_ferr_oxy-like_C"/>
</dbReference>
<accession>X0TN79</accession>
<dbReference type="Pfam" id="PF01314">
    <property type="entry name" value="AFOR_C"/>
    <property type="match status" value="1"/>
</dbReference>
<evidence type="ECO:0000256" key="1">
    <source>
        <dbReference type="ARBA" id="ARBA00001966"/>
    </source>
</evidence>
<dbReference type="InterPro" id="IPR013984">
    <property type="entry name" value="Ald_Fedxn_OxRdtase_dom2"/>
</dbReference>
<evidence type="ECO:0000256" key="4">
    <source>
        <dbReference type="ARBA" id="ARBA00022723"/>
    </source>
</evidence>
<dbReference type="Gene3D" id="1.10.569.10">
    <property type="entry name" value="Aldehyde Ferredoxin Oxidoreductase Protein, subunit A, domain 2"/>
    <property type="match status" value="1"/>
</dbReference>
<keyword evidence="3" id="KW-0004">4Fe-4S</keyword>
<comment type="caution">
    <text evidence="8">The sequence shown here is derived from an EMBL/GenBank/DDBJ whole genome shotgun (WGS) entry which is preliminary data.</text>
</comment>
<feature type="domain" description="Aldehyde ferredoxin oxidoreductase N-terminal" evidence="7">
    <location>
        <begin position="1"/>
        <end position="127"/>
    </location>
</feature>
<dbReference type="Pfam" id="PF02730">
    <property type="entry name" value="AFOR_N"/>
    <property type="match status" value="1"/>
</dbReference>
<dbReference type="InterPro" id="IPR051919">
    <property type="entry name" value="W-dependent_AOR"/>
</dbReference>
<evidence type="ECO:0000256" key="6">
    <source>
        <dbReference type="ARBA" id="ARBA00023014"/>
    </source>
</evidence>
<reference evidence="8" key="1">
    <citation type="journal article" date="2014" name="Front. Microbiol.">
        <title>High frequency of phylogenetically diverse reductive dehalogenase-homologous genes in deep subseafloor sedimentary metagenomes.</title>
        <authorList>
            <person name="Kawai M."/>
            <person name="Futagami T."/>
            <person name="Toyoda A."/>
            <person name="Takaki Y."/>
            <person name="Nishi S."/>
            <person name="Hori S."/>
            <person name="Arai W."/>
            <person name="Tsubouchi T."/>
            <person name="Morono Y."/>
            <person name="Uchiyama I."/>
            <person name="Ito T."/>
            <person name="Fujiyama A."/>
            <person name="Inagaki F."/>
            <person name="Takami H."/>
        </authorList>
    </citation>
    <scope>NUCLEOTIDE SEQUENCE</scope>
    <source>
        <strain evidence="8">Expedition CK06-06</strain>
    </source>
</reference>